<comment type="caution">
    <text evidence="2">The sequence shown here is derived from an EMBL/GenBank/DDBJ whole genome shotgun (WGS) entry which is preliminary data.</text>
</comment>
<feature type="region of interest" description="Disordered" evidence="1">
    <location>
        <begin position="94"/>
        <end position="132"/>
    </location>
</feature>
<protein>
    <submittedName>
        <fullName evidence="2">Putative HAD superfamily Cof-like phosphohydrolase</fullName>
    </submittedName>
</protein>
<organism evidence="2 3">
    <name type="scientific">Hazenella coriacea</name>
    <dbReference type="NCBI Taxonomy" id="1179467"/>
    <lineage>
        <taxon>Bacteria</taxon>
        <taxon>Bacillati</taxon>
        <taxon>Bacillota</taxon>
        <taxon>Bacilli</taxon>
        <taxon>Bacillales</taxon>
        <taxon>Thermoactinomycetaceae</taxon>
        <taxon>Hazenella</taxon>
    </lineage>
</organism>
<dbReference type="AlphaFoldDB" id="A0A4R3L594"/>
<reference evidence="2 3" key="1">
    <citation type="submission" date="2019-03" db="EMBL/GenBank/DDBJ databases">
        <title>Genomic Encyclopedia of Type Strains, Phase IV (KMG-IV): sequencing the most valuable type-strain genomes for metagenomic binning, comparative biology and taxonomic classification.</title>
        <authorList>
            <person name="Goeker M."/>
        </authorList>
    </citation>
    <scope>NUCLEOTIDE SEQUENCE [LARGE SCALE GENOMIC DNA]</scope>
    <source>
        <strain evidence="2 3">DSM 45707</strain>
    </source>
</reference>
<accession>A0A4R3L594</accession>
<dbReference type="GO" id="GO:0016787">
    <property type="term" value="F:hydrolase activity"/>
    <property type="evidence" value="ECO:0007669"/>
    <property type="project" value="UniProtKB-KW"/>
</dbReference>
<dbReference type="EMBL" id="SMAG01000005">
    <property type="protein sequence ID" value="TCS93960.1"/>
    <property type="molecule type" value="Genomic_DNA"/>
</dbReference>
<dbReference type="Pfam" id="PF01503">
    <property type="entry name" value="PRA-PH"/>
    <property type="match status" value="1"/>
</dbReference>
<sequence>MDQAWEQVREFHRRFGSPHRATPEKLTSERVEVRTQWLLEEIQEFQEANSMVDQADAMIDLLYFTLGTLVEMGVRPETLFQIVHQANMDKCWEDGQPRFRESDGKVIKPPTWEDPQPKLTEEIERQKRQSVK</sequence>
<feature type="compositionally biased region" description="Basic and acidic residues" evidence="1">
    <location>
        <begin position="115"/>
        <end position="132"/>
    </location>
</feature>
<dbReference type="InterPro" id="IPR021130">
    <property type="entry name" value="PRib-ATP_PPHydrolase-like"/>
</dbReference>
<proteinExistence type="predicted"/>
<dbReference type="OrthoDB" id="9810101at2"/>
<evidence type="ECO:0000313" key="2">
    <source>
        <dbReference type="EMBL" id="TCS93960.1"/>
    </source>
</evidence>
<evidence type="ECO:0000256" key="1">
    <source>
        <dbReference type="SAM" id="MobiDB-lite"/>
    </source>
</evidence>
<gene>
    <name evidence="2" type="ORF">EDD58_105171</name>
</gene>
<name>A0A4R3L594_9BACL</name>
<dbReference type="InterPro" id="IPR023292">
    <property type="entry name" value="NTP_PyroPHydrolase-like_dom_sf"/>
</dbReference>
<dbReference type="RefSeq" id="WP_131925364.1">
    <property type="nucleotide sequence ID" value="NZ_SMAG01000005.1"/>
</dbReference>
<keyword evidence="2" id="KW-0378">Hydrolase</keyword>
<evidence type="ECO:0000313" key="3">
    <source>
        <dbReference type="Proteomes" id="UP000294937"/>
    </source>
</evidence>
<dbReference type="Proteomes" id="UP000294937">
    <property type="component" value="Unassembled WGS sequence"/>
</dbReference>
<dbReference type="Gene3D" id="1.10.3420.10">
    <property type="entry name" value="putative ntp pyrophosphohydrolase like domain"/>
    <property type="match status" value="1"/>
</dbReference>
<keyword evidence="3" id="KW-1185">Reference proteome</keyword>
<feature type="compositionally biased region" description="Basic and acidic residues" evidence="1">
    <location>
        <begin position="94"/>
        <end position="106"/>
    </location>
</feature>